<keyword evidence="3" id="KW-1185">Reference proteome</keyword>
<evidence type="ECO:0000313" key="2">
    <source>
        <dbReference type="EMBL" id="SKC76295.1"/>
    </source>
</evidence>
<dbReference type="Gene3D" id="3.60.15.10">
    <property type="entry name" value="Ribonuclease Z/Hydroxyacylglutathione hydrolase-like"/>
    <property type="match status" value="1"/>
</dbReference>
<name>A0A1T5LKJ3_9FIRM</name>
<dbReference type="PANTHER" id="PTHR42951:SF22">
    <property type="entry name" value="METALLO BETA-LACTAMASE SUPERFAMILY LIPOPROTEIN"/>
    <property type="match status" value="1"/>
</dbReference>
<proteinExistence type="predicted"/>
<organism evidence="2 3">
    <name type="scientific">Maledivibacter halophilus</name>
    <dbReference type="NCBI Taxonomy" id="36842"/>
    <lineage>
        <taxon>Bacteria</taxon>
        <taxon>Bacillati</taxon>
        <taxon>Bacillota</taxon>
        <taxon>Clostridia</taxon>
        <taxon>Peptostreptococcales</taxon>
        <taxon>Caminicellaceae</taxon>
        <taxon>Maledivibacter</taxon>
    </lineage>
</organism>
<protein>
    <submittedName>
        <fullName evidence="2">Glyoxylase, beta-lactamase superfamily II</fullName>
    </submittedName>
</protein>
<dbReference type="SMART" id="SM00849">
    <property type="entry name" value="Lactamase_B"/>
    <property type="match status" value="1"/>
</dbReference>
<dbReference type="PANTHER" id="PTHR42951">
    <property type="entry name" value="METALLO-BETA-LACTAMASE DOMAIN-CONTAINING"/>
    <property type="match status" value="1"/>
</dbReference>
<dbReference type="EMBL" id="FUZT01000007">
    <property type="protein sequence ID" value="SKC76295.1"/>
    <property type="molecule type" value="Genomic_DNA"/>
</dbReference>
<dbReference type="RefSeq" id="WP_079492631.1">
    <property type="nucleotide sequence ID" value="NZ_FUZT01000007.1"/>
</dbReference>
<feature type="domain" description="Metallo-beta-lactamase" evidence="1">
    <location>
        <begin position="56"/>
        <end position="251"/>
    </location>
</feature>
<dbReference type="InterPro" id="IPR036866">
    <property type="entry name" value="RibonucZ/Hydroxyglut_hydro"/>
</dbReference>
<dbReference type="Pfam" id="PF00753">
    <property type="entry name" value="Lactamase_B"/>
    <property type="match status" value="1"/>
</dbReference>
<dbReference type="InterPro" id="IPR050855">
    <property type="entry name" value="NDM-1-like"/>
</dbReference>
<evidence type="ECO:0000259" key="1">
    <source>
        <dbReference type="SMART" id="SM00849"/>
    </source>
</evidence>
<evidence type="ECO:0000313" key="3">
    <source>
        <dbReference type="Proteomes" id="UP000190285"/>
    </source>
</evidence>
<dbReference type="AlphaFoldDB" id="A0A1T5LKJ3"/>
<dbReference type="SUPFAM" id="SSF56281">
    <property type="entry name" value="Metallo-hydrolase/oxidoreductase"/>
    <property type="match status" value="1"/>
</dbReference>
<reference evidence="2 3" key="1">
    <citation type="submission" date="2017-02" db="EMBL/GenBank/DDBJ databases">
        <authorList>
            <person name="Peterson S.W."/>
        </authorList>
    </citation>
    <scope>NUCLEOTIDE SEQUENCE [LARGE SCALE GENOMIC DNA]</scope>
    <source>
        <strain evidence="2 3">M1</strain>
    </source>
</reference>
<dbReference type="STRING" id="36842.SAMN02194393_02965"/>
<dbReference type="OrthoDB" id="9761531at2"/>
<dbReference type="Proteomes" id="UP000190285">
    <property type="component" value="Unassembled WGS sequence"/>
</dbReference>
<sequence length="300" mass="34886">MTAEINNSVQPKNWFEGIPRESYKNFEKVDISSDWFEVYRLPHDVYAIYESKHFQEVISFLIIGEKICILLDTGMGIGNIKEVVDQLTNKEVRVVNSHCHFDHVGDNNKFSHVYIYEDEKALARLRIGYTKDELKEHLDPYLINEGLPNNFDSKNYCIEPIEPYSLKDKEILDLGNRKLEVLYTPGHSPDSIMLLDRQNKILFTGDTFYPAALYAHFDGDFYGDSNFKTYLNTMKRVAKLVPDLELLYCSHNEPVVKPSIIYKVVEAFEEIINGSSDYKIVDEKFREYSFEGFSIIIKDV</sequence>
<gene>
    <name evidence="2" type="ORF">SAMN02194393_02965</name>
</gene>
<accession>A0A1T5LKJ3</accession>
<dbReference type="InterPro" id="IPR001279">
    <property type="entry name" value="Metallo-B-lactamas"/>
</dbReference>